<protein>
    <submittedName>
        <fullName evidence="2">Uncharacterized protein YjbI with pentapeptide repeats</fullName>
    </submittedName>
</protein>
<feature type="region of interest" description="Disordered" evidence="1">
    <location>
        <begin position="1"/>
        <end position="35"/>
    </location>
</feature>
<gene>
    <name evidence="2" type="ORF">QO019_002234</name>
</gene>
<keyword evidence="3" id="KW-1185">Reference proteome</keyword>
<reference evidence="2 3" key="1">
    <citation type="submission" date="2023-07" db="EMBL/GenBank/DDBJ databases">
        <title>Genomic Encyclopedia of Type Strains, Phase IV (KMG-IV): sequencing the most valuable type-strain genomes for metagenomic binning, comparative biology and taxonomic classification.</title>
        <authorList>
            <person name="Goeker M."/>
        </authorList>
    </citation>
    <scope>NUCLEOTIDE SEQUENCE [LARGE SCALE GENOMIC DNA]</scope>
    <source>
        <strain evidence="2 3">DSM 40573</strain>
    </source>
</reference>
<dbReference type="Pfam" id="PF00805">
    <property type="entry name" value="Pentapeptide"/>
    <property type="match status" value="2"/>
</dbReference>
<feature type="compositionally biased region" description="Basic and acidic residues" evidence="1">
    <location>
        <begin position="21"/>
        <end position="35"/>
    </location>
</feature>
<dbReference type="SUPFAM" id="SSF141571">
    <property type="entry name" value="Pentapeptide repeat-like"/>
    <property type="match status" value="1"/>
</dbReference>
<comment type="caution">
    <text evidence="2">The sequence shown here is derived from an EMBL/GenBank/DDBJ whole genome shotgun (WGS) entry which is preliminary data.</text>
</comment>
<dbReference type="PANTHER" id="PTHR14136:SF17">
    <property type="entry name" value="BTB_POZ DOMAIN-CONTAINING PROTEIN KCTD9"/>
    <property type="match status" value="1"/>
</dbReference>
<dbReference type="RefSeq" id="WP_019525684.1">
    <property type="nucleotide sequence ID" value="NZ_JAUSWC010000006.1"/>
</dbReference>
<dbReference type="Gene3D" id="2.160.20.80">
    <property type="entry name" value="E3 ubiquitin-protein ligase SopA"/>
    <property type="match status" value="1"/>
</dbReference>
<dbReference type="InterPro" id="IPR001646">
    <property type="entry name" value="5peptide_repeat"/>
</dbReference>
<feature type="compositionally biased region" description="Polar residues" evidence="1">
    <location>
        <begin position="1"/>
        <end position="10"/>
    </location>
</feature>
<evidence type="ECO:0000313" key="2">
    <source>
        <dbReference type="EMBL" id="MDQ0487383.1"/>
    </source>
</evidence>
<dbReference type="Proteomes" id="UP001236795">
    <property type="component" value="Unassembled WGS sequence"/>
</dbReference>
<dbReference type="InterPro" id="IPR051082">
    <property type="entry name" value="Pentapeptide-BTB/POZ_domain"/>
</dbReference>
<proteinExistence type="predicted"/>
<evidence type="ECO:0000313" key="3">
    <source>
        <dbReference type="Proteomes" id="UP001236795"/>
    </source>
</evidence>
<feature type="region of interest" description="Disordered" evidence="1">
    <location>
        <begin position="291"/>
        <end position="315"/>
    </location>
</feature>
<name>A0ABU0KDD8_9ACTN</name>
<accession>A0ABU0KDD8</accession>
<evidence type="ECO:0000256" key="1">
    <source>
        <dbReference type="SAM" id="MobiDB-lite"/>
    </source>
</evidence>
<dbReference type="EMBL" id="JAUSWC010000006">
    <property type="protein sequence ID" value="MDQ0487383.1"/>
    <property type="molecule type" value="Genomic_DNA"/>
</dbReference>
<organism evidence="2 3">
    <name type="scientific">Streptomyces thermodiastaticus</name>
    <dbReference type="NCBI Taxonomy" id="44061"/>
    <lineage>
        <taxon>Bacteria</taxon>
        <taxon>Bacillati</taxon>
        <taxon>Actinomycetota</taxon>
        <taxon>Actinomycetes</taxon>
        <taxon>Kitasatosporales</taxon>
        <taxon>Streptomycetaceae</taxon>
        <taxon>Streptomyces</taxon>
    </lineage>
</organism>
<dbReference type="PANTHER" id="PTHR14136">
    <property type="entry name" value="BTB_POZ DOMAIN-CONTAINING PROTEIN KCTD9"/>
    <property type="match status" value="1"/>
</dbReference>
<sequence length="315" mass="33799">MSPQHGTRSSAHGGGRPRRQERHERTRPRPDRELPLVNREDLRADCSSCFGLCCVALPFARSADFARDKPAGRACGHLRDDFGCGIHARLREEGYRGCTVFDCFGAGQKVSQVTFGGTDWRRDPESASAMFAVFPVMRQLHELLAHTAEALELPAARPVHRELRRALARIEKLTRGDAASVAALDVNALRGEVNPLLLRAGELTRAARVPGRRKDHRGADLMGARLSGADLRGASLRGALLVGADLRGADLRHADLIGADLRGADLSGADLTGALFLTQAQLNAARGDAATTLPPSLDRPAHWAPEKSAGGVVDA</sequence>